<gene>
    <name evidence="2" type="ORF">AA23TX_02635</name>
</gene>
<dbReference type="Pfam" id="PF11066">
    <property type="entry name" value="DUF2867"/>
    <property type="match status" value="1"/>
</dbReference>
<reference evidence="2 3" key="1">
    <citation type="submission" date="2019-09" db="EMBL/GenBank/DDBJ databases">
        <authorList>
            <person name="Leyn A S."/>
        </authorList>
    </citation>
    <scope>NUCLEOTIDE SEQUENCE [LARGE SCALE GENOMIC DNA]</scope>
    <source>
        <strain evidence="2">AA231_1</strain>
    </source>
</reference>
<dbReference type="GO" id="GO:0005737">
    <property type="term" value="C:cytoplasm"/>
    <property type="evidence" value="ECO:0007669"/>
    <property type="project" value="TreeGrafter"/>
</dbReference>
<dbReference type="InterPro" id="IPR021295">
    <property type="entry name" value="DUF2867"/>
</dbReference>
<accession>A0A6I8LJ72</accession>
<dbReference type="AlphaFoldDB" id="A0A6I8LJ72"/>
<dbReference type="Proteomes" id="UP000399805">
    <property type="component" value="Unassembled WGS sequence"/>
</dbReference>
<sequence length="454" mass="47877">MTTPMRCTVLGATGFVGRALVSDLLAAGHSVRALSRSAEHRLPERVEVTLGDAADPRALETAVAGADVVFHLVHSLARADFAERDRVIAGRLGVAAAGSGVRQIVYLGGPRPVTATSPHLASRSEVADILLGEAVPALAVQASMILGRGSAGVELLARTARLPIRPRPRWTARRSRPVALADVRHYLRAAVGLAPLRGRLDVSGPETISYHDLVQRCARVLRRPAAVTLPSPLWSHEIAARIAGLASPVPAAVAAGLFASLDHDLLPADVPAETVLPPPPAGPTSLDNALRAALGAPVPAAPAGRSYEEVDTASSAATPERLWRAITGLGGDGGRFPPGPAWALRGLLDQALGGAGLYRGRPDRPGPGDVIDFWTVRSRDDSRRELVLTADMRLPGDAELTLRAEPAGSGSRLRQRVRFTPAGRWGDAYWHLQKPAHDLVFGWLARSIARAAEA</sequence>
<dbReference type="RefSeq" id="WP_155542753.1">
    <property type="nucleotide sequence ID" value="NZ_CABVGP010000001.1"/>
</dbReference>
<organism evidence="2 3">
    <name type="scientific">Amycolatopsis camponoti</name>
    <dbReference type="NCBI Taxonomy" id="2606593"/>
    <lineage>
        <taxon>Bacteria</taxon>
        <taxon>Bacillati</taxon>
        <taxon>Actinomycetota</taxon>
        <taxon>Actinomycetes</taxon>
        <taxon>Pseudonocardiales</taxon>
        <taxon>Pseudonocardiaceae</taxon>
        <taxon>Amycolatopsis</taxon>
    </lineage>
</organism>
<dbReference type="InterPro" id="IPR051783">
    <property type="entry name" value="NAD(P)-dependent_oxidoreduct"/>
</dbReference>
<dbReference type="SUPFAM" id="SSF51735">
    <property type="entry name" value="NAD(P)-binding Rossmann-fold domains"/>
    <property type="match status" value="1"/>
</dbReference>
<dbReference type="PANTHER" id="PTHR48079">
    <property type="entry name" value="PROTEIN YEEZ"/>
    <property type="match status" value="1"/>
</dbReference>
<dbReference type="GO" id="GO:0004029">
    <property type="term" value="F:aldehyde dehydrogenase (NAD+) activity"/>
    <property type="evidence" value="ECO:0007669"/>
    <property type="project" value="TreeGrafter"/>
</dbReference>
<keyword evidence="3" id="KW-1185">Reference proteome</keyword>
<dbReference type="PANTHER" id="PTHR48079:SF6">
    <property type="entry name" value="NAD(P)-BINDING DOMAIN-CONTAINING PROTEIN-RELATED"/>
    <property type="match status" value="1"/>
</dbReference>
<dbReference type="Gene3D" id="3.40.50.720">
    <property type="entry name" value="NAD(P)-binding Rossmann-like Domain"/>
    <property type="match status" value="1"/>
</dbReference>
<dbReference type="Pfam" id="PF13460">
    <property type="entry name" value="NAD_binding_10"/>
    <property type="match status" value="1"/>
</dbReference>
<feature type="domain" description="NAD(P)-binding" evidence="1">
    <location>
        <begin position="11"/>
        <end position="109"/>
    </location>
</feature>
<name>A0A6I8LJ72_9PSEU</name>
<dbReference type="InterPro" id="IPR036291">
    <property type="entry name" value="NAD(P)-bd_dom_sf"/>
</dbReference>
<dbReference type="EMBL" id="CABVGP010000001">
    <property type="protein sequence ID" value="VVJ17614.1"/>
    <property type="molecule type" value="Genomic_DNA"/>
</dbReference>
<evidence type="ECO:0000313" key="3">
    <source>
        <dbReference type="Proteomes" id="UP000399805"/>
    </source>
</evidence>
<dbReference type="InterPro" id="IPR016040">
    <property type="entry name" value="NAD(P)-bd_dom"/>
</dbReference>
<proteinExistence type="predicted"/>
<evidence type="ECO:0000313" key="2">
    <source>
        <dbReference type="EMBL" id="VVJ17614.1"/>
    </source>
</evidence>
<evidence type="ECO:0000259" key="1">
    <source>
        <dbReference type="Pfam" id="PF13460"/>
    </source>
</evidence>
<dbReference type="SUPFAM" id="SSF55961">
    <property type="entry name" value="Bet v1-like"/>
    <property type="match status" value="1"/>
</dbReference>
<protein>
    <recommendedName>
        <fullName evidence="1">NAD(P)-binding domain-containing protein</fullName>
    </recommendedName>
</protein>